<dbReference type="GO" id="GO:0097355">
    <property type="term" value="P:protein localization to heterochromatin"/>
    <property type="evidence" value="ECO:0007669"/>
    <property type="project" value="TreeGrafter"/>
</dbReference>
<gene>
    <name evidence="4" type="ORF">TCLT_LOCUS166</name>
</gene>
<dbReference type="OrthoDB" id="8933311at2759"/>
<feature type="compositionally biased region" description="Basic and acidic residues" evidence="1">
    <location>
        <begin position="210"/>
        <end position="219"/>
    </location>
</feature>
<dbReference type="GO" id="GO:0045814">
    <property type="term" value="P:negative regulation of gene expression, epigenetic"/>
    <property type="evidence" value="ECO:0007669"/>
    <property type="project" value="TreeGrafter"/>
</dbReference>
<feature type="compositionally biased region" description="Polar residues" evidence="1">
    <location>
        <begin position="245"/>
        <end position="254"/>
    </location>
</feature>
<evidence type="ECO:0000313" key="4">
    <source>
        <dbReference type="EMBL" id="VDM95026.1"/>
    </source>
</evidence>
<evidence type="ECO:0000259" key="3">
    <source>
        <dbReference type="Pfam" id="PF25234"/>
    </source>
</evidence>
<dbReference type="OMA" id="RNDCAWM"/>
<proteinExistence type="predicted"/>
<feature type="compositionally biased region" description="Basic residues" evidence="1">
    <location>
        <begin position="258"/>
        <end position="273"/>
    </location>
</feature>
<dbReference type="Pfam" id="PF00076">
    <property type="entry name" value="RRM_1"/>
    <property type="match status" value="1"/>
</dbReference>
<name>A0A0N5CJG0_THECL</name>
<feature type="domain" description="RRM" evidence="2">
    <location>
        <begin position="26"/>
        <end position="84"/>
    </location>
</feature>
<dbReference type="GO" id="GO:0003723">
    <property type="term" value="F:RNA binding"/>
    <property type="evidence" value="ECO:0007669"/>
    <property type="project" value="InterPro"/>
</dbReference>
<dbReference type="GO" id="GO:0045892">
    <property type="term" value="P:negative regulation of DNA-templated transcription"/>
    <property type="evidence" value="ECO:0007669"/>
    <property type="project" value="InterPro"/>
</dbReference>
<dbReference type="Gene3D" id="3.30.70.330">
    <property type="match status" value="1"/>
</dbReference>
<feature type="domain" description="Periphilin-1 C-terminal" evidence="3">
    <location>
        <begin position="507"/>
        <end position="567"/>
    </location>
</feature>
<dbReference type="SUPFAM" id="SSF54928">
    <property type="entry name" value="RNA-binding domain, RBD"/>
    <property type="match status" value="1"/>
</dbReference>
<keyword evidence="5" id="KW-1185">Reference proteome</keyword>
<dbReference type="EMBL" id="UYYF01000010">
    <property type="protein sequence ID" value="VDM95026.1"/>
    <property type="molecule type" value="Genomic_DNA"/>
</dbReference>
<dbReference type="InterPro" id="IPR000504">
    <property type="entry name" value="RRM_dom"/>
</dbReference>
<dbReference type="InterPro" id="IPR057603">
    <property type="entry name" value="Periphilin-1_C"/>
</dbReference>
<evidence type="ECO:0000256" key="1">
    <source>
        <dbReference type="SAM" id="MobiDB-lite"/>
    </source>
</evidence>
<reference evidence="6" key="1">
    <citation type="submission" date="2016-04" db="UniProtKB">
        <authorList>
            <consortium name="WormBaseParasite"/>
        </authorList>
    </citation>
    <scope>IDENTIFICATION</scope>
</reference>
<evidence type="ECO:0000259" key="2">
    <source>
        <dbReference type="Pfam" id="PF00076"/>
    </source>
</evidence>
<dbReference type="AlphaFoldDB" id="A0A0N5CJG0"/>
<feature type="region of interest" description="Disordered" evidence="1">
    <location>
        <begin position="119"/>
        <end position="294"/>
    </location>
</feature>
<feature type="compositionally biased region" description="Basic residues" evidence="1">
    <location>
        <begin position="172"/>
        <end position="184"/>
    </location>
</feature>
<organism evidence="6">
    <name type="scientific">Thelazia callipaeda</name>
    <name type="common">Oriental eyeworm</name>
    <name type="synonym">Parasitic nematode</name>
    <dbReference type="NCBI Taxonomy" id="103827"/>
    <lineage>
        <taxon>Eukaryota</taxon>
        <taxon>Metazoa</taxon>
        <taxon>Ecdysozoa</taxon>
        <taxon>Nematoda</taxon>
        <taxon>Chromadorea</taxon>
        <taxon>Rhabditida</taxon>
        <taxon>Spirurina</taxon>
        <taxon>Spiruromorpha</taxon>
        <taxon>Thelazioidea</taxon>
        <taxon>Thelaziidae</taxon>
        <taxon>Thelazia</taxon>
    </lineage>
</organism>
<dbReference type="Proteomes" id="UP000276776">
    <property type="component" value="Unassembled WGS sequence"/>
</dbReference>
<dbReference type="WBParaSite" id="TCLT_0000016501-mRNA-1">
    <property type="protein sequence ID" value="TCLT_0000016501-mRNA-1"/>
    <property type="gene ID" value="TCLT_0000016501"/>
</dbReference>
<dbReference type="InterPro" id="IPR028851">
    <property type="entry name" value="Pphln1"/>
</dbReference>
<dbReference type="CDD" id="cd00590">
    <property type="entry name" value="RRM_SF"/>
    <property type="match status" value="1"/>
</dbReference>
<dbReference type="InterPro" id="IPR035979">
    <property type="entry name" value="RBD_domain_sf"/>
</dbReference>
<dbReference type="GO" id="GO:0005654">
    <property type="term" value="C:nucleoplasm"/>
    <property type="evidence" value="ECO:0007669"/>
    <property type="project" value="TreeGrafter"/>
</dbReference>
<reference evidence="4 5" key="2">
    <citation type="submission" date="2018-11" db="EMBL/GenBank/DDBJ databases">
        <authorList>
            <consortium name="Pathogen Informatics"/>
        </authorList>
    </citation>
    <scope>NUCLEOTIDE SEQUENCE [LARGE SCALE GENOMIC DNA]</scope>
</reference>
<dbReference type="Pfam" id="PF25234">
    <property type="entry name" value="Periphilin_C"/>
    <property type="match status" value="1"/>
</dbReference>
<dbReference type="PANTHER" id="PTHR15836">
    <property type="entry name" value="PERIPHILIN 1"/>
    <property type="match status" value="1"/>
</dbReference>
<evidence type="ECO:0000313" key="5">
    <source>
        <dbReference type="Proteomes" id="UP000276776"/>
    </source>
</evidence>
<accession>A0A0N5CJG0</accession>
<evidence type="ECO:0000313" key="6">
    <source>
        <dbReference type="WBParaSite" id="TCLT_0000016501-mRNA-1"/>
    </source>
</evidence>
<dbReference type="PANTHER" id="PTHR15836:SF4">
    <property type="entry name" value="PERIPHILIN-1"/>
    <property type="match status" value="1"/>
</dbReference>
<sequence length="1067" mass="123583">MNGHYRNGPRFDRIDQEEVPESKHTVFIRGIPGHIKTDEVKDFFEDHVGPCSFDFIKLSQDQQKLFVAVRFETRDAAKECMHNLALKKNLRYKDGDVLGYPVEMTWFRDIRRYVSYQQSQGLRPPKVHRNRNYNNRNRTSYDRSSRNDYSSSRSPAHSQRRSSHERSGSVASRRRSHSSQKSRLSRASSYSAPPHEHSVSPHPPPSSPHIKREAIEKGETPPLPPSSPPLAEKADNDPKKAFSSHPLQNDSQSPVERKSRKSRKSKKRRKRRSPSSSSSDTANHSSDELSESELRKKILKKRKEAQKNNEESFKPIVKPTLGKWEEQEPETTILQNTTLKFGLESSEDIPKRVFREPLHATKNMTQQNINKPDGMESHQYSSIVPTAEMENPLLCNKKGAKEPGKETDLLKTEGLSTSTLFATDIDTLLGKRVLSVPTNDLKNAQTNVFNAAVGQQSLNLFFDDNDETPQSVHGVLRLSSLTRQLNAETERERKLACLPPELLAKYKTKKKQLEGIFKADCETFGVVTKMLIEKDPELEERLRLALAEAIKDMEEAFTRKMDSYIDQLIISDLERNELEKLFEVYCTSVMNRLERQEITLWTTIDLFRLGIKYNLKDTIYKTFKKITARWMCVTLENIMQSKGLYGLRRDFNIREMCMELDDIECCFDYARWLEEFMSPFFRAKDPGHRDLWGHDFKQHIILMREAVLNGDWTKLGYFLGLIPSLRQNIDVVPREHRSQVICITDKNRRRLFPFAITVFRTGVERFMQFNISRELITKLATQFMLILIAGEQIFATAQYDSENNSLIYISELLMYAIANGQKQEMIDLNNTTSSLPCLAYKNKCTTVLRVYNLLSRYEYWRLLRIEALQRGHVPVESSSLADEFITSLMDVPSGQESVLIFASVHYMTCIGKLNDLIDTLIQCCRRTPYAIVDCYRALQLNGMADEAKHLLETILPQNNVVLHPILFTWLQPRLSNLMECDMTEEMLFYICQLLFMFLDYGENRGNDCAWVCLWTSIQHVEKVSFLSSQWAPRKLWWPKFHSVKLSEAGTKSRDLVFERLRSIKCND</sequence>
<dbReference type="InterPro" id="IPR012677">
    <property type="entry name" value="Nucleotide-bd_a/b_plait_sf"/>
</dbReference>
<dbReference type="STRING" id="103827.A0A0N5CJG0"/>
<protein>
    <submittedName>
        <fullName evidence="6">RRM domain-containing protein</fullName>
    </submittedName>
</protein>